<dbReference type="SUPFAM" id="SSF50685">
    <property type="entry name" value="Barwin-like endoglucanases"/>
    <property type="match status" value="1"/>
</dbReference>
<accession>A0A803KWA7</accession>
<dbReference type="Pfam" id="PF02362">
    <property type="entry name" value="B3"/>
    <property type="match status" value="3"/>
</dbReference>
<keyword evidence="5" id="KW-0539">Nucleus</keyword>
<feature type="domain" description="CCHC-type" evidence="9">
    <location>
        <begin position="151"/>
        <end position="166"/>
    </location>
</feature>
<dbReference type="Pfam" id="PF14223">
    <property type="entry name" value="Retrotran_gag_2"/>
    <property type="match status" value="1"/>
</dbReference>
<dbReference type="SMART" id="SM00837">
    <property type="entry name" value="DPBB_1"/>
    <property type="match status" value="1"/>
</dbReference>
<feature type="compositionally biased region" description="Acidic residues" evidence="7">
    <location>
        <begin position="338"/>
        <end position="347"/>
    </location>
</feature>
<keyword evidence="2" id="KW-0805">Transcription regulation</keyword>
<evidence type="ECO:0000256" key="2">
    <source>
        <dbReference type="ARBA" id="ARBA00023015"/>
    </source>
</evidence>
<dbReference type="InterPro" id="IPR003340">
    <property type="entry name" value="B3_DNA-bd"/>
</dbReference>
<name>A0A803KWA7_CHEQI</name>
<reference evidence="12" key="2">
    <citation type="submission" date="2021-03" db="UniProtKB">
        <authorList>
            <consortium name="EnsemblPlants"/>
        </authorList>
    </citation>
    <scope>IDENTIFICATION</scope>
</reference>
<dbReference type="PANTHER" id="PTHR31920:SF145">
    <property type="entry name" value="B3 DOMAIN-CONTAINING PROTEIN REM20-LIKE ISOFORM X1"/>
    <property type="match status" value="1"/>
</dbReference>
<proteinExistence type="predicted"/>
<feature type="domain" description="TF-B3" evidence="11">
    <location>
        <begin position="837"/>
        <end position="933"/>
    </location>
</feature>
<dbReference type="InterPro" id="IPR036875">
    <property type="entry name" value="Znf_CCHC_sf"/>
</dbReference>
<keyword evidence="6" id="KW-0862">Zinc</keyword>
<evidence type="ECO:0000256" key="3">
    <source>
        <dbReference type="ARBA" id="ARBA00023125"/>
    </source>
</evidence>
<organism evidence="12 13">
    <name type="scientific">Chenopodium quinoa</name>
    <name type="common">Quinoa</name>
    <dbReference type="NCBI Taxonomy" id="63459"/>
    <lineage>
        <taxon>Eukaryota</taxon>
        <taxon>Viridiplantae</taxon>
        <taxon>Streptophyta</taxon>
        <taxon>Embryophyta</taxon>
        <taxon>Tracheophyta</taxon>
        <taxon>Spermatophyta</taxon>
        <taxon>Magnoliopsida</taxon>
        <taxon>eudicotyledons</taxon>
        <taxon>Gunneridae</taxon>
        <taxon>Pentapetalae</taxon>
        <taxon>Caryophyllales</taxon>
        <taxon>Chenopodiaceae</taxon>
        <taxon>Chenopodioideae</taxon>
        <taxon>Atripliceae</taxon>
        <taxon>Chenopodium</taxon>
    </lineage>
</organism>
<evidence type="ECO:0000256" key="7">
    <source>
        <dbReference type="SAM" id="MobiDB-lite"/>
    </source>
</evidence>
<dbReference type="CDD" id="cd10017">
    <property type="entry name" value="B3_DNA"/>
    <property type="match status" value="3"/>
</dbReference>
<keyword evidence="8" id="KW-0812">Transmembrane</keyword>
<dbReference type="SMART" id="SM00343">
    <property type="entry name" value="ZnF_C2HC"/>
    <property type="match status" value="1"/>
</dbReference>
<dbReference type="Pfam" id="PF03330">
    <property type="entry name" value="DPBB_1"/>
    <property type="match status" value="1"/>
</dbReference>
<protein>
    <submittedName>
        <fullName evidence="12">Uncharacterized protein</fullName>
    </submittedName>
</protein>
<feature type="compositionally biased region" description="Basic residues" evidence="7">
    <location>
        <begin position="120"/>
        <end position="142"/>
    </location>
</feature>
<evidence type="ECO:0000259" key="11">
    <source>
        <dbReference type="PROSITE" id="PS50863"/>
    </source>
</evidence>
<feature type="compositionally biased region" description="Acidic residues" evidence="7">
    <location>
        <begin position="692"/>
        <end position="703"/>
    </location>
</feature>
<evidence type="ECO:0000256" key="1">
    <source>
        <dbReference type="ARBA" id="ARBA00004123"/>
    </source>
</evidence>
<feature type="domain" description="Expansin-like EG45" evidence="10">
    <location>
        <begin position="1471"/>
        <end position="1576"/>
    </location>
</feature>
<feature type="transmembrane region" description="Helical" evidence="8">
    <location>
        <begin position="1456"/>
        <end position="1479"/>
    </location>
</feature>
<evidence type="ECO:0000313" key="13">
    <source>
        <dbReference type="Proteomes" id="UP000596660"/>
    </source>
</evidence>
<dbReference type="SUPFAM" id="SSF57756">
    <property type="entry name" value="Retrovirus zinc finger-like domains"/>
    <property type="match status" value="1"/>
</dbReference>
<feature type="compositionally biased region" description="Basic and acidic residues" evidence="7">
    <location>
        <begin position="704"/>
        <end position="725"/>
    </location>
</feature>
<dbReference type="SUPFAM" id="SSF101936">
    <property type="entry name" value="DNA-binding pseudobarrel domain"/>
    <property type="match status" value="4"/>
</dbReference>
<keyword evidence="3" id="KW-0238">DNA-binding</keyword>
<feature type="domain" description="TF-B3" evidence="11">
    <location>
        <begin position="1132"/>
        <end position="1231"/>
    </location>
</feature>
<evidence type="ECO:0000259" key="10">
    <source>
        <dbReference type="PROSITE" id="PS50842"/>
    </source>
</evidence>
<keyword evidence="8" id="KW-1133">Transmembrane helix</keyword>
<dbReference type="PROSITE" id="PS50863">
    <property type="entry name" value="B3"/>
    <property type="match status" value="3"/>
</dbReference>
<feature type="region of interest" description="Disordered" evidence="7">
    <location>
        <begin position="322"/>
        <end position="347"/>
    </location>
</feature>
<feature type="region of interest" description="Disordered" evidence="7">
    <location>
        <begin position="1261"/>
        <end position="1290"/>
    </location>
</feature>
<dbReference type="GO" id="GO:0008270">
    <property type="term" value="F:zinc ion binding"/>
    <property type="evidence" value="ECO:0007669"/>
    <property type="project" value="UniProtKB-KW"/>
</dbReference>
<dbReference type="PROSITE" id="PS50842">
    <property type="entry name" value="EXPANSIN_EG45"/>
    <property type="match status" value="1"/>
</dbReference>
<feature type="compositionally biased region" description="Low complexity" evidence="7">
    <location>
        <begin position="1355"/>
        <end position="1364"/>
    </location>
</feature>
<feature type="compositionally biased region" description="Acidic residues" evidence="7">
    <location>
        <begin position="1272"/>
        <end position="1284"/>
    </location>
</feature>
<dbReference type="Gramene" id="AUR62003315-RA">
    <property type="protein sequence ID" value="AUR62003315-RA:cds"/>
    <property type="gene ID" value="AUR62003315"/>
</dbReference>
<dbReference type="Proteomes" id="UP000596660">
    <property type="component" value="Unplaced"/>
</dbReference>
<feature type="region of interest" description="Disordered" evidence="7">
    <location>
        <begin position="105"/>
        <end position="142"/>
    </location>
</feature>
<dbReference type="InterPro" id="IPR007112">
    <property type="entry name" value="Expansin/allergen_DPBB_dom"/>
</dbReference>
<reference evidence="12" key="1">
    <citation type="journal article" date="2017" name="Nature">
        <title>The genome of Chenopodium quinoa.</title>
        <authorList>
            <person name="Jarvis D.E."/>
            <person name="Ho Y.S."/>
            <person name="Lightfoot D.J."/>
            <person name="Schmoeckel S.M."/>
            <person name="Li B."/>
            <person name="Borm T.J.A."/>
            <person name="Ohyanagi H."/>
            <person name="Mineta K."/>
            <person name="Michell C.T."/>
            <person name="Saber N."/>
            <person name="Kharbatia N.M."/>
            <person name="Rupper R.R."/>
            <person name="Sharp A.R."/>
            <person name="Dally N."/>
            <person name="Boughton B.A."/>
            <person name="Woo Y.H."/>
            <person name="Gao G."/>
            <person name="Schijlen E.G.W.M."/>
            <person name="Guo X."/>
            <person name="Momin A.A."/>
            <person name="Negrao S."/>
            <person name="Al-Babili S."/>
            <person name="Gehring C."/>
            <person name="Roessner U."/>
            <person name="Jung C."/>
            <person name="Murphy K."/>
            <person name="Arold S.T."/>
            <person name="Gojobori T."/>
            <person name="van der Linden C.G."/>
            <person name="van Loo E.N."/>
            <person name="Jellen E.N."/>
            <person name="Maughan P.J."/>
            <person name="Tester M."/>
        </authorList>
    </citation>
    <scope>NUCLEOTIDE SEQUENCE [LARGE SCALE GENOMIC DNA]</scope>
    <source>
        <strain evidence="12">cv. PI 614886</strain>
    </source>
</reference>
<dbReference type="EnsemblPlants" id="AUR62003315-RA">
    <property type="protein sequence ID" value="AUR62003315-RA:cds"/>
    <property type="gene ID" value="AUR62003315"/>
</dbReference>
<feature type="region of interest" description="Disordered" evidence="7">
    <location>
        <begin position="762"/>
        <end position="786"/>
    </location>
</feature>
<dbReference type="InterPro" id="IPR054722">
    <property type="entry name" value="PolX-like_BBD"/>
</dbReference>
<evidence type="ECO:0000259" key="9">
    <source>
        <dbReference type="PROSITE" id="PS50158"/>
    </source>
</evidence>
<keyword evidence="4" id="KW-0804">Transcription</keyword>
<feature type="region of interest" description="Disordered" evidence="7">
    <location>
        <begin position="1302"/>
        <end position="1379"/>
    </location>
</feature>
<dbReference type="SMART" id="SM01019">
    <property type="entry name" value="B3"/>
    <property type="match status" value="3"/>
</dbReference>
<feature type="compositionally biased region" description="Acidic residues" evidence="7">
    <location>
        <begin position="1329"/>
        <end position="1347"/>
    </location>
</feature>
<dbReference type="InterPro" id="IPR009009">
    <property type="entry name" value="RlpA-like_DPBB"/>
</dbReference>
<feature type="compositionally biased region" description="Acidic residues" evidence="7">
    <location>
        <begin position="981"/>
        <end position="993"/>
    </location>
</feature>
<evidence type="ECO:0000256" key="5">
    <source>
        <dbReference type="ARBA" id="ARBA00023242"/>
    </source>
</evidence>
<evidence type="ECO:0000256" key="4">
    <source>
        <dbReference type="ARBA" id="ARBA00023163"/>
    </source>
</evidence>
<comment type="subcellular location">
    <subcellularLocation>
        <location evidence="1">Nucleus</location>
    </subcellularLocation>
</comment>
<evidence type="ECO:0000256" key="6">
    <source>
        <dbReference type="PROSITE-ProRule" id="PRU00047"/>
    </source>
</evidence>
<dbReference type="InterPro" id="IPR001878">
    <property type="entry name" value="Znf_CCHC"/>
</dbReference>
<sequence length="1576" mass="177368">MKEEEWKILDRQALGVIRLTLAKSVAYNVKDVTTTVGVIKALTNMYEKPSAMNKVFLMRRLFEIEMNDGGSAPEHINESNSIISQLASLKCDDVRDLILSESLRRKNSGESSGGAYSSKGRGRGRQQRGAQKGRSKSRGRSKLKGKVNIVCWGCGVKGHTKRDCPNPKKKGGSNHKNHDDASSSVSLASSDELGDALILSVDSPIESWILDSGASFHSSPCKEIFQNFKSGKFGKVYLADDEPLDIVGKGDFMIKTSSGSSWKLEDVRYIPKLRKNLISVGQLDSSGFRTMFGEGDEWKYVELDGEVKSGKEVEQVEVEVQIQQTSPQHSAHVPVDSDSSDSDDDDHFETDERVVMGEPVVVQGDISTPPTVRRSSRPIKPPNRYSPSLHYLFMSNLGERHWEAVKWLLRYLLGTSSMALCFGRNEVVLEGFVDADFGGCYDSSKSTSGYVYTIGGTTISWMSKLQKCVSMSTTEAKYVAMSEAGKEMEWLKGFLEEMSMKQDVCALYSDSQSAVQLAKNTMFHYRTKHIKRRYHYTRSLVKDGTMCLRKIAGSKNPANMLTKKLPKKFTANEIARLPENVIVKGPNGIIWHVNLLSNDSNIVMLTGDVWKEFVKAYSLQKNDLLIFKYDRNDKSFEVLFFDQTNSCERESSYFVRKCEQPQSNSGSDEQAKSDSFEYIICSSDSTAHTDRDLDEEQDEDEPGESNKDRSTSKQQNSEKDNESSPKEVPSNCLKKRKSIGMILKRDKRRAFIEDDSISKDKCSKVNGYSSKKTHSHSAASDSDKDGSDYVPLFENMKRKSSTVVAAASYRSNRRPVTDAEKEKAVALASENAIGESFIIVMRPSHVYKRFSLKLPEKFTSNEIAKLPENVIVKGPNGIIWHVNLQSNDSNHVMLTGDVWQEFVKAYSLQNNDLLTFKYNRTDKSFEVLFFDQTNSCERESSYFVRKCEQPQSNGGFDEQAKSDSFDKIICSSDSTAHTDRDLDDERDEDEDENEPSRKSNKHKSTSKQPNSLKKNQSTPKEALSNHSRKRKFTRFDKGERDKRKAFIIEDDSISKKNNSLKVNGSNLNKTRSHSAARVSNRNDVPIYVRMSRKSSTVVAAAASYISNRRPVTDEEKEKAYVLATKYATDESFIVVMKPSQVYNNFALVIPQSWNYKGFSRDKRQEVILRTNDNTWEVSFCIINRRGHGAFRGGWKKFALDNFLEESDSCLFVPGGQENKRFVLDVSIFRVVPEVTPLSPNRRECFEVRLFDGASSCEKEASHFVGKVQQQNSDDDDDDSEESEESLSKGFTDDTRQNVYYDCHNASRNRRRKNPGSRTPKSSSARSTDVSDDQNESDENADEEDSITEEARTTPKKAATTSSARKLPISASRKRNRNGGSRGWRTFVRDNFLEEFDVCLFVPSIKKNGRYVLDVSIFRVVPEVVPSTLMAQVEVLLYPAGRFYWYKKLCKMNMKALLLAIFVVSLAFTFAKANVGFAVYHTHHTPSACYQNRDNGPWITGVSHALWNNRGACGRNYRVTCIGGANLAPHPCKGGSVIVKVTDLCDSCAGDLNLSQEAFNAIADPKAGKIRIRYDPV</sequence>
<evidence type="ECO:0000313" key="12">
    <source>
        <dbReference type="EnsemblPlants" id="AUR62003315-RA:cds"/>
    </source>
</evidence>
<dbReference type="CDD" id="cd22269">
    <property type="entry name" value="DPBB_EG45-like"/>
    <property type="match status" value="1"/>
</dbReference>
<dbReference type="GO" id="GO:0003677">
    <property type="term" value="F:DNA binding"/>
    <property type="evidence" value="ECO:0007669"/>
    <property type="project" value="UniProtKB-KW"/>
</dbReference>
<keyword evidence="6" id="KW-0479">Metal-binding</keyword>
<dbReference type="Pfam" id="PF22936">
    <property type="entry name" value="Pol_BBD"/>
    <property type="match status" value="1"/>
</dbReference>
<dbReference type="CDD" id="cd09272">
    <property type="entry name" value="RNase_HI_RT_Ty1"/>
    <property type="match status" value="1"/>
</dbReference>
<dbReference type="InterPro" id="IPR015300">
    <property type="entry name" value="DNA-bd_pseudobarrel_sf"/>
</dbReference>
<feature type="region of interest" description="Disordered" evidence="7">
    <location>
        <begin position="975"/>
        <end position="1036"/>
    </location>
</feature>
<feature type="region of interest" description="Disordered" evidence="7">
    <location>
        <begin position="159"/>
        <end position="185"/>
    </location>
</feature>
<dbReference type="Gene3D" id="2.40.330.10">
    <property type="entry name" value="DNA-binding pseudobarrel domain"/>
    <property type="match status" value="4"/>
</dbReference>
<evidence type="ECO:0000256" key="8">
    <source>
        <dbReference type="SAM" id="Phobius"/>
    </source>
</evidence>
<feature type="region of interest" description="Disordered" evidence="7">
    <location>
        <begin position="687"/>
        <end position="735"/>
    </location>
</feature>
<feature type="domain" description="TF-B3" evidence="11">
    <location>
        <begin position="548"/>
        <end position="644"/>
    </location>
</feature>
<feature type="compositionally biased region" description="Polar residues" evidence="7">
    <location>
        <begin position="1315"/>
        <end position="1327"/>
    </location>
</feature>
<dbReference type="PANTHER" id="PTHR31920">
    <property type="entry name" value="B3 DOMAIN-CONTAINING"/>
    <property type="match status" value="1"/>
</dbReference>
<dbReference type="InterPro" id="IPR036908">
    <property type="entry name" value="RlpA-like_sf"/>
</dbReference>
<keyword evidence="8" id="KW-0472">Membrane</keyword>
<dbReference type="PROSITE" id="PS50158">
    <property type="entry name" value="ZF_CCHC"/>
    <property type="match status" value="1"/>
</dbReference>
<keyword evidence="6" id="KW-0863">Zinc-finger</keyword>
<dbReference type="InterPro" id="IPR050655">
    <property type="entry name" value="Plant_B3_domain"/>
</dbReference>
<dbReference type="GO" id="GO:0005634">
    <property type="term" value="C:nucleus"/>
    <property type="evidence" value="ECO:0007669"/>
    <property type="project" value="UniProtKB-SubCell"/>
</dbReference>
<dbReference type="Gene3D" id="2.40.40.10">
    <property type="entry name" value="RlpA-like domain"/>
    <property type="match status" value="1"/>
</dbReference>
<feature type="compositionally biased region" description="Polar residues" evidence="7">
    <location>
        <begin position="1006"/>
        <end position="1019"/>
    </location>
</feature>
<keyword evidence="13" id="KW-1185">Reference proteome</keyword>